<evidence type="ECO:0000259" key="1">
    <source>
        <dbReference type="Pfam" id="PF14498"/>
    </source>
</evidence>
<evidence type="ECO:0000259" key="3">
    <source>
        <dbReference type="Pfam" id="PF22124"/>
    </source>
</evidence>
<dbReference type="InterPro" id="IPR049053">
    <property type="entry name" value="AFCA-like_C"/>
</dbReference>
<dbReference type="EC" id="3.2.1.51" evidence="4"/>
<feature type="domain" description="Glycosyl hydrolase family 95 N-terminal" evidence="1">
    <location>
        <begin position="12"/>
        <end position="265"/>
    </location>
</feature>
<dbReference type="AlphaFoldDB" id="A0A7W5AWT7"/>
<dbReference type="FunFam" id="1.50.10.10:FF:000028">
    <property type="entry name" value="Alpha-L-fucosidase 2"/>
    <property type="match status" value="1"/>
</dbReference>
<dbReference type="InterPro" id="IPR027414">
    <property type="entry name" value="GH95_N_dom"/>
</dbReference>
<feature type="domain" description="Glycosyl hydrolase family 95 catalytic" evidence="3">
    <location>
        <begin position="293"/>
        <end position="696"/>
    </location>
</feature>
<protein>
    <submittedName>
        <fullName evidence="4">Alpha-L-fucosidase 2</fullName>
        <ecNumber evidence="4">3.2.1.51</ecNumber>
    </submittedName>
</protein>
<dbReference type="SUPFAM" id="SSF48208">
    <property type="entry name" value="Six-hairpin glycosidases"/>
    <property type="match status" value="1"/>
</dbReference>
<dbReference type="Pfam" id="PF21307">
    <property type="entry name" value="Glyco_hydro_95_C"/>
    <property type="match status" value="1"/>
</dbReference>
<dbReference type="Gene3D" id="2.70.98.50">
    <property type="entry name" value="putative glycoside hydrolase family protein from bacillus halodurans"/>
    <property type="match status" value="1"/>
</dbReference>
<dbReference type="InterPro" id="IPR016518">
    <property type="entry name" value="Alpha-L-fucosidase"/>
</dbReference>
<dbReference type="RefSeq" id="WP_183598783.1">
    <property type="nucleotide sequence ID" value="NZ_JACHXK010000003.1"/>
</dbReference>
<dbReference type="InterPro" id="IPR012341">
    <property type="entry name" value="6hp_glycosidase-like_sf"/>
</dbReference>
<dbReference type="PANTHER" id="PTHR31084:SF0">
    <property type="entry name" value="ALPHA-L-FUCOSIDASE 2"/>
    <property type="match status" value="1"/>
</dbReference>
<feature type="domain" description="Alpha fucosidase A-like C-terminal" evidence="2">
    <location>
        <begin position="698"/>
        <end position="785"/>
    </location>
</feature>
<dbReference type="Gene3D" id="1.50.10.10">
    <property type="match status" value="1"/>
</dbReference>
<keyword evidence="4" id="KW-0378">Hydrolase</keyword>
<gene>
    <name evidence="4" type="ORF">FHS18_001614</name>
</gene>
<dbReference type="Pfam" id="PF14498">
    <property type="entry name" value="Glyco_hyd_65N_2"/>
    <property type="match status" value="1"/>
</dbReference>
<keyword evidence="5" id="KW-1185">Reference proteome</keyword>
<comment type="caution">
    <text evidence="4">The sequence shown here is derived from an EMBL/GenBank/DDBJ whole genome shotgun (WGS) entry which is preliminary data.</text>
</comment>
<accession>A0A7W5AWT7</accession>
<dbReference type="Proteomes" id="UP000570361">
    <property type="component" value="Unassembled WGS sequence"/>
</dbReference>
<evidence type="ECO:0000313" key="5">
    <source>
        <dbReference type="Proteomes" id="UP000570361"/>
    </source>
</evidence>
<dbReference type="GO" id="GO:0005975">
    <property type="term" value="P:carbohydrate metabolic process"/>
    <property type="evidence" value="ECO:0007669"/>
    <property type="project" value="InterPro"/>
</dbReference>
<reference evidence="4 5" key="1">
    <citation type="submission" date="2020-08" db="EMBL/GenBank/DDBJ databases">
        <title>Genomic Encyclopedia of Type Strains, Phase III (KMG-III): the genomes of soil and plant-associated and newly described type strains.</title>
        <authorList>
            <person name="Whitman W."/>
        </authorList>
    </citation>
    <scope>NUCLEOTIDE SEQUENCE [LARGE SCALE GENOMIC DNA]</scope>
    <source>
        <strain evidence="4 5">CECT 5862</strain>
    </source>
</reference>
<keyword evidence="4" id="KW-0326">Glycosidase</keyword>
<organism evidence="4 5">
    <name type="scientific">Paenibacillus phyllosphaerae</name>
    <dbReference type="NCBI Taxonomy" id="274593"/>
    <lineage>
        <taxon>Bacteria</taxon>
        <taxon>Bacillati</taxon>
        <taxon>Bacillota</taxon>
        <taxon>Bacilli</taxon>
        <taxon>Bacillales</taxon>
        <taxon>Paenibacillaceae</taxon>
        <taxon>Paenibacillus</taxon>
    </lineage>
</organism>
<dbReference type="GO" id="GO:0004560">
    <property type="term" value="F:alpha-L-fucosidase activity"/>
    <property type="evidence" value="ECO:0007669"/>
    <property type="project" value="UniProtKB-EC"/>
</dbReference>
<evidence type="ECO:0000259" key="2">
    <source>
        <dbReference type="Pfam" id="PF21307"/>
    </source>
</evidence>
<sequence>MEPNKANPLHTLWYKQPATIWEEALPIGNGRLGGMVFGGPETERIQLNEDTLWSGFPRDTNNYEAIRHLKQSRELLLEGRYEEAEKLINDKMLSTRSEAYMAMGDMYVQQNMNGQVKQYHRELSLDTGIATTQFVDEAGAYIREAFVSSPDQVLVLRLAGQSGARINASLHLSSKLQFVTAAEAGENESTGNVKLEGKAPSHVADNYLGNHPKSVLYEETRGLSFAIYAHVSAEGGTVAVDEEGKLHVRDATSVLVILGAATNFTGFNVQPLQGSNHPSQASEEAVKAAAAVGYDQLKQRHIEEHQMLYRRAKLVLGDGNDVALPTDERIKAYASGEADPGLEALLFHYGRYLLIASSRPGTQAANLQGIWNDHVQPPWNSNYTTNINTQMNYWPAEVTALGECHEPLFDMIRELSETGSRTANIHYDCRGWTAHHNVDIWRVSTPSDGDASWAFWPLGGAWLTRHLWERYLYRPDAAFLREEAYPLLKGAALFALDWLQPLADGRLTTLPSTSPENQFLTERGNRVSVSVGSTMDLSIIRELFTHTIAAASILEIDAKLREELQDALGQMAPLPIGADGRLQEWSEPFAEAEPGHRHVSHLYGLFPGAFIHPEEEELFEASRRSLEFRISQGGGHTGWSCAWLINFYARLQDEQRAYSFVRTLLTRSIYPNLFDAHPPFQIDGNFGATSGIAEMLLQSHLNGIELLPALPEQWPSGSVVGLRARGGFSIDMAWEEGRMILAAVTSLYGSTCTIRSKVPVTVVGPDGERHAAGEPFATKAGAVYRVQPI</sequence>
<dbReference type="PIRSF" id="PIRSF007663">
    <property type="entry name" value="UCP007663"/>
    <property type="match status" value="1"/>
</dbReference>
<proteinExistence type="predicted"/>
<dbReference type="InterPro" id="IPR054363">
    <property type="entry name" value="GH95_cat"/>
</dbReference>
<dbReference type="Pfam" id="PF22124">
    <property type="entry name" value="Glyco_hydro_95_cat"/>
    <property type="match status" value="1"/>
</dbReference>
<evidence type="ECO:0000313" key="4">
    <source>
        <dbReference type="EMBL" id="MBB3109551.1"/>
    </source>
</evidence>
<name>A0A7W5AWT7_9BACL</name>
<dbReference type="PANTHER" id="PTHR31084">
    <property type="entry name" value="ALPHA-L-FUCOSIDASE 2"/>
    <property type="match status" value="1"/>
</dbReference>
<dbReference type="InterPro" id="IPR008928">
    <property type="entry name" value="6-hairpin_glycosidase_sf"/>
</dbReference>
<dbReference type="EMBL" id="JACHXK010000003">
    <property type="protein sequence ID" value="MBB3109551.1"/>
    <property type="molecule type" value="Genomic_DNA"/>
</dbReference>